<dbReference type="InterPro" id="IPR009061">
    <property type="entry name" value="DNA-bd_dom_put_sf"/>
</dbReference>
<dbReference type="Gene3D" id="1.10.1660.10">
    <property type="match status" value="1"/>
</dbReference>
<evidence type="ECO:0000256" key="1">
    <source>
        <dbReference type="ARBA" id="ARBA00023125"/>
    </source>
</evidence>
<evidence type="ECO:0000259" key="2">
    <source>
        <dbReference type="PROSITE" id="PS50937"/>
    </source>
</evidence>
<sequence length="139" mass="16315">MNIATVSKKFGITTDTIRYYEKTGLIPPITRDEKGYRVFSENDLNWVYFAKVMRNAGVSVEAIVEYVSLFLQGREETMDARKELLIQQREVLENKVKDINETLQYLSYKIDDNQKHLLNFEKLLEDGYLAESDEKVHQE</sequence>
<accession>A0ABS3LC00</accession>
<dbReference type="InterPro" id="IPR047057">
    <property type="entry name" value="MerR_fam"/>
</dbReference>
<dbReference type="SUPFAM" id="SSF46955">
    <property type="entry name" value="Putative DNA-binding domain"/>
    <property type="match status" value="1"/>
</dbReference>
<keyword evidence="1" id="KW-0238">DNA-binding</keyword>
<proteinExistence type="predicted"/>
<dbReference type="PROSITE" id="PS50937">
    <property type="entry name" value="HTH_MERR_2"/>
    <property type="match status" value="1"/>
</dbReference>
<dbReference type="InterPro" id="IPR000551">
    <property type="entry name" value="MerR-type_HTH_dom"/>
</dbReference>
<evidence type="ECO:0000313" key="4">
    <source>
        <dbReference type="Proteomes" id="UP000664601"/>
    </source>
</evidence>
<dbReference type="Proteomes" id="UP000664601">
    <property type="component" value="Unassembled WGS sequence"/>
</dbReference>
<protein>
    <submittedName>
        <fullName evidence="3">MerR family transcriptional regulator</fullName>
    </submittedName>
</protein>
<dbReference type="PANTHER" id="PTHR30204:SF98">
    <property type="entry name" value="HTH-TYPE TRANSCRIPTIONAL REGULATOR ADHR"/>
    <property type="match status" value="1"/>
</dbReference>
<dbReference type="PRINTS" id="PR00040">
    <property type="entry name" value="HTHMERR"/>
</dbReference>
<name>A0ABS3LC00_9ENTE</name>
<reference evidence="3 4" key="1">
    <citation type="submission" date="2021-03" db="EMBL/GenBank/DDBJ databases">
        <title>Enterococcal diversity collection.</title>
        <authorList>
            <person name="Gilmore M.S."/>
            <person name="Schwartzman J."/>
            <person name="Van Tyne D."/>
            <person name="Martin M."/>
            <person name="Earl A.M."/>
            <person name="Manson A.L."/>
            <person name="Straub T."/>
            <person name="Salamzade R."/>
            <person name="Saavedra J."/>
            <person name="Lebreton F."/>
            <person name="Prichula J."/>
            <person name="Schaufler K."/>
            <person name="Gaca A."/>
            <person name="Sgardioli B."/>
            <person name="Wagenaar J."/>
            <person name="Strong T."/>
        </authorList>
    </citation>
    <scope>NUCLEOTIDE SEQUENCE [LARGE SCALE GENOMIC DNA]</scope>
    <source>
        <strain evidence="3 4">669A</strain>
    </source>
</reference>
<dbReference type="PANTHER" id="PTHR30204">
    <property type="entry name" value="REDOX-CYCLING DRUG-SENSING TRANSCRIPTIONAL ACTIVATOR SOXR"/>
    <property type="match status" value="1"/>
</dbReference>
<dbReference type="Pfam" id="PF13411">
    <property type="entry name" value="MerR_1"/>
    <property type="match status" value="1"/>
</dbReference>
<evidence type="ECO:0000313" key="3">
    <source>
        <dbReference type="EMBL" id="MBO1307165.1"/>
    </source>
</evidence>
<dbReference type="EMBL" id="JAFREM010000020">
    <property type="protein sequence ID" value="MBO1307165.1"/>
    <property type="molecule type" value="Genomic_DNA"/>
</dbReference>
<dbReference type="SMART" id="SM00422">
    <property type="entry name" value="HTH_MERR"/>
    <property type="match status" value="1"/>
</dbReference>
<dbReference type="CDD" id="cd01109">
    <property type="entry name" value="HTH_YyaN"/>
    <property type="match status" value="1"/>
</dbReference>
<organism evidence="3 4">
    <name type="scientific">Candidatus Enterococcus moelleringii</name>
    <dbReference type="NCBI Taxonomy" id="2815325"/>
    <lineage>
        <taxon>Bacteria</taxon>
        <taxon>Bacillati</taxon>
        <taxon>Bacillota</taxon>
        <taxon>Bacilli</taxon>
        <taxon>Lactobacillales</taxon>
        <taxon>Enterococcaceae</taxon>
        <taxon>Enterococcus</taxon>
    </lineage>
</organism>
<feature type="domain" description="HTH merR-type" evidence="2">
    <location>
        <begin position="1"/>
        <end position="69"/>
    </location>
</feature>
<gene>
    <name evidence="3" type="ORF">JZO70_13390</name>
</gene>
<dbReference type="RefSeq" id="WP_207674093.1">
    <property type="nucleotide sequence ID" value="NZ_JAFREM010000020.1"/>
</dbReference>
<comment type="caution">
    <text evidence="3">The sequence shown here is derived from an EMBL/GenBank/DDBJ whole genome shotgun (WGS) entry which is preliminary data.</text>
</comment>
<keyword evidence="4" id="KW-1185">Reference proteome</keyword>